<dbReference type="PANTHER" id="PTHR23068:SF25">
    <property type="entry name" value="DNA (CYTOSINE-5)-METHYLTRANSFERASE DRM2"/>
    <property type="match status" value="1"/>
</dbReference>
<dbReference type="Proteomes" id="UP000324897">
    <property type="component" value="Chromosome 3"/>
</dbReference>
<accession>A0A5J9TEY5</accession>
<proteinExistence type="inferred from homology"/>
<reference evidence="13 14" key="1">
    <citation type="journal article" date="2019" name="Sci. Rep.">
        <title>A high-quality genome of Eragrostis curvula grass provides insights into Poaceae evolution and supports new strategies to enhance forage quality.</title>
        <authorList>
            <person name="Carballo J."/>
            <person name="Santos B.A.C.M."/>
            <person name="Zappacosta D."/>
            <person name="Garbus I."/>
            <person name="Selva J.P."/>
            <person name="Gallo C.A."/>
            <person name="Diaz A."/>
            <person name="Albertini E."/>
            <person name="Caccamo M."/>
            <person name="Echenique V."/>
        </authorList>
    </citation>
    <scope>NUCLEOTIDE SEQUENCE [LARGE SCALE GENOMIC DNA]</scope>
    <source>
        <strain evidence="14">cv. Victoria</strain>
        <tissue evidence="13">Leaf</tissue>
    </source>
</reference>
<dbReference type="GO" id="GO:0003677">
    <property type="term" value="F:DNA binding"/>
    <property type="evidence" value="ECO:0007669"/>
    <property type="project" value="UniProtKB-KW"/>
</dbReference>
<feature type="region of interest" description="Disordered" evidence="10">
    <location>
        <begin position="190"/>
        <end position="214"/>
    </location>
</feature>
<dbReference type="PROSITE" id="PS50030">
    <property type="entry name" value="UBA"/>
    <property type="match status" value="1"/>
</dbReference>
<dbReference type="SUPFAM" id="SSF53335">
    <property type="entry name" value="S-adenosyl-L-methionine-dependent methyltransferases"/>
    <property type="match status" value="2"/>
</dbReference>
<dbReference type="OrthoDB" id="641149at2759"/>
<evidence type="ECO:0000256" key="6">
    <source>
        <dbReference type="ARBA" id="ARBA00022737"/>
    </source>
</evidence>
<gene>
    <name evidence="13" type="ORF">EJB05_42639</name>
</gene>
<evidence type="ECO:0000259" key="12">
    <source>
        <dbReference type="PROSITE" id="PS51680"/>
    </source>
</evidence>
<evidence type="ECO:0000256" key="1">
    <source>
        <dbReference type="ARBA" id="ARBA00004123"/>
    </source>
</evidence>
<keyword evidence="6" id="KW-0677">Repeat</keyword>
<evidence type="ECO:0000256" key="8">
    <source>
        <dbReference type="ARBA" id="ARBA00023242"/>
    </source>
</evidence>
<dbReference type="EC" id="2.1.1.37" evidence="2"/>
<evidence type="ECO:0000256" key="10">
    <source>
        <dbReference type="SAM" id="MobiDB-lite"/>
    </source>
</evidence>
<feature type="domain" description="SAM-dependent MTase DRM-type" evidence="12">
    <location>
        <begin position="257"/>
        <end position="585"/>
    </location>
</feature>
<feature type="active site" evidence="9">
    <location>
        <position position="546"/>
    </location>
</feature>
<evidence type="ECO:0000256" key="9">
    <source>
        <dbReference type="PROSITE-ProRule" id="PRU01016"/>
    </source>
</evidence>
<dbReference type="InterPro" id="IPR030380">
    <property type="entry name" value="SAM_MeTfrase_DRM"/>
</dbReference>
<sequence length="585" mass="65174">MADPGAYSDEEFNWDSSDGDGEVAGSINGTGTSAAASRNHDAPGSSTLAWQSSSSVENFVRMGFERNMVLKAMKETGAGDADSLVSLLLTYKEIGSELECTSSGYPPLAVENEGEDDKILENGFTNSDDSGAEDFLKEVSHRDLKLESIVSMGFPEAEAKMAIARCGPDAAVSVLIDSIQASQTAGEHYLGDFSNHEDNSNGERKKKRLMEGNKRKRTGFRDEVQGSRGPLYGNHDSMPLPNPMVGFNLPIEPFRSGDRWPSLPTQAIGPPYFYYENVACAPKGVWTTISRFLYDVRPEFVDSSFLCATNRKRGYVHNLPVKNRSPLIPLPPKSIFEAFPRTEKWWATWDPRRKFNCLQTCTAPATLIEHIRSTLASNEDPPPPRVQKFVLEECRKWNLIWIGRNKVAPLEPHEMELLLGFPPDHTRGITKTERYRSLGNAFQVDTVAYHLSVLKELFPDGMNVLSLFSGIGGAEVALHKLGIRLKNVLSVEKSKANRTVLRSWWDDNETGTLYEIDDIQKLSSELIEVYVRRFGGFDLVIGGSPCNNLAGSNRHHRDGLDGEHSSLFYHYVRILEAVKSAMQRM</sequence>
<evidence type="ECO:0000256" key="7">
    <source>
        <dbReference type="ARBA" id="ARBA00023125"/>
    </source>
</evidence>
<keyword evidence="4 9" id="KW-0808">Transferase</keyword>
<dbReference type="GO" id="GO:0005634">
    <property type="term" value="C:nucleus"/>
    <property type="evidence" value="ECO:0007669"/>
    <property type="project" value="UniProtKB-SubCell"/>
</dbReference>
<evidence type="ECO:0000313" key="13">
    <source>
        <dbReference type="EMBL" id="TVU09191.1"/>
    </source>
</evidence>
<comment type="caution">
    <text evidence="13">The sequence shown here is derived from an EMBL/GenBank/DDBJ whole genome shotgun (WGS) entry which is preliminary data.</text>
</comment>
<comment type="similarity">
    <text evidence="9">Belongs to the class I-like SAM-binding methyltransferase superfamily. C5-methyltransferase family.</text>
</comment>
<dbReference type="InterPro" id="IPR029063">
    <property type="entry name" value="SAM-dependent_MTases_sf"/>
</dbReference>
<dbReference type="EMBL" id="RWGY01000039">
    <property type="protein sequence ID" value="TVU09191.1"/>
    <property type="molecule type" value="Genomic_DNA"/>
</dbReference>
<keyword evidence="3 9" id="KW-0489">Methyltransferase</keyword>
<dbReference type="GO" id="GO:0032259">
    <property type="term" value="P:methylation"/>
    <property type="evidence" value="ECO:0007669"/>
    <property type="project" value="UniProtKB-KW"/>
</dbReference>
<evidence type="ECO:0000256" key="4">
    <source>
        <dbReference type="ARBA" id="ARBA00022679"/>
    </source>
</evidence>
<evidence type="ECO:0000313" key="14">
    <source>
        <dbReference type="Proteomes" id="UP000324897"/>
    </source>
</evidence>
<dbReference type="InterPro" id="IPR015940">
    <property type="entry name" value="UBA"/>
</dbReference>
<comment type="subcellular location">
    <subcellularLocation>
        <location evidence="1">Nucleus</location>
    </subcellularLocation>
</comment>
<dbReference type="InterPro" id="IPR050390">
    <property type="entry name" value="C5-Methyltransferase"/>
</dbReference>
<keyword evidence="14" id="KW-1185">Reference proteome</keyword>
<feature type="region of interest" description="Disordered" evidence="10">
    <location>
        <begin position="1"/>
        <end position="50"/>
    </location>
</feature>
<feature type="compositionally biased region" description="Acidic residues" evidence="10">
    <location>
        <begin position="8"/>
        <end position="21"/>
    </location>
</feature>
<dbReference type="GO" id="GO:0003886">
    <property type="term" value="F:DNA (cytosine-5-)-methyltransferase activity"/>
    <property type="evidence" value="ECO:0007669"/>
    <property type="project" value="UniProtKB-EC"/>
</dbReference>
<dbReference type="InterPro" id="IPR001525">
    <property type="entry name" value="C5_MeTfrase"/>
</dbReference>
<dbReference type="PANTHER" id="PTHR23068">
    <property type="entry name" value="DNA CYTOSINE-5- -METHYLTRANSFERASE 3-RELATED"/>
    <property type="match status" value="1"/>
</dbReference>
<dbReference type="Gene3D" id="3.40.50.150">
    <property type="entry name" value="Vaccinia Virus protein VP39"/>
    <property type="match status" value="2"/>
</dbReference>
<name>A0A5J9TEY5_9POAL</name>
<keyword evidence="8" id="KW-0539">Nucleus</keyword>
<organism evidence="13 14">
    <name type="scientific">Eragrostis curvula</name>
    <name type="common">weeping love grass</name>
    <dbReference type="NCBI Taxonomy" id="38414"/>
    <lineage>
        <taxon>Eukaryota</taxon>
        <taxon>Viridiplantae</taxon>
        <taxon>Streptophyta</taxon>
        <taxon>Embryophyta</taxon>
        <taxon>Tracheophyta</taxon>
        <taxon>Spermatophyta</taxon>
        <taxon>Magnoliopsida</taxon>
        <taxon>Liliopsida</taxon>
        <taxon>Poales</taxon>
        <taxon>Poaceae</taxon>
        <taxon>PACMAD clade</taxon>
        <taxon>Chloridoideae</taxon>
        <taxon>Eragrostideae</taxon>
        <taxon>Eragrostidinae</taxon>
        <taxon>Eragrostis</taxon>
    </lineage>
</organism>
<feature type="compositionally biased region" description="Polar residues" evidence="10">
    <location>
        <begin position="27"/>
        <end position="36"/>
    </location>
</feature>
<feature type="domain" description="UBA" evidence="11">
    <location>
        <begin position="49"/>
        <end position="91"/>
    </location>
</feature>
<feature type="compositionally biased region" description="Basic and acidic residues" evidence="10">
    <location>
        <begin position="194"/>
        <end position="214"/>
    </location>
</feature>
<dbReference type="Gene3D" id="1.10.8.10">
    <property type="entry name" value="DNA helicase RuvA subunit, C-terminal domain"/>
    <property type="match status" value="2"/>
</dbReference>
<evidence type="ECO:0000256" key="2">
    <source>
        <dbReference type="ARBA" id="ARBA00011975"/>
    </source>
</evidence>
<evidence type="ECO:0000256" key="3">
    <source>
        <dbReference type="ARBA" id="ARBA00022603"/>
    </source>
</evidence>
<evidence type="ECO:0000259" key="11">
    <source>
        <dbReference type="PROSITE" id="PS50030"/>
    </source>
</evidence>
<dbReference type="AlphaFoldDB" id="A0A5J9TEY5"/>
<dbReference type="PROSITE" id="PS51679">
    <property type="entry name" value="SAM_MT_C5"/>
    <property type="match status" value="1"/>
</dbReference>
<dbReference type="SUPFAM" id="SSF46934">
    <property type="entry name" value="UBA-like"/>
    <property type="match status" value="1"/>
</dbReference>
<dbReference type="PROSITE" id="PS51680">
    <property type="entry name" value="SAM_MT_DRM"/>
    <property type="match status" value="1"/>
</dbReference>
<keyword evidence="7" id="KW-0238">DNA-binding</keyword>
<dbReference type="Pfam" id="PF00145">
    <property type="entry name" value="DNA_methylase"/>
    <property type="match status" value="1"/>
</dbReference>
<dbReference type="Gramene" id="TVU09191">
    <property type="protein sequence ID" value="TVU09191"/>
    <property type="gene ID" value="EJB05_42639"/>
</dbReference>
<evidence type="ECO:0000256" key="5">
    <source>
        <dbReference type="ARBA" id="ARBA00022691"/>
    </source>
</evidence>
<keyword evidence="5 9" id="KW-0949">S-adenosyl-L-methionine</keyword>
<dbReference type="InterPro" id="IPR009060">
    <property type="entry name" value="UBA-like_sf"/>
</dbReference>
<protein>
    <recommendedName>
        <fullName evidence="2">DNA (cytosine-5-)-methyltransferase</fullName>
        <ecNumber evidence="2">2.1.1.37</ecNumber>
    </recommendedName>
</protein>